<dbReference type="InterPro" id="IPR039421">
    <property type="entry name" value="Type_1_exporter"/>
</dbReference>
<feature type="domain" description="Peptidase C39" evidence="7">
    <location>
        <begin position="18"/>
        <end position="137"/>
    </location>
</feature>
<evidence type="ECO:0000259" key="7">
    <source>
        <dbReference type="PROSITE" id="PS50990"/>
    </source>
</evidence>
<dbReference type="InterPro" id="IPR005074">
    <property type="entry name" value="Peptidase_C39"/>
</dbReference>
<feature type="domain" description="ABC transmembrane type-1" evidence="6">
    <location>
        <begin position="171"/>
        <end position="436"/>
    </location>
</feature>
<dbReference type="SUPFAM" id="SSF90123">
    <property type="entry name" value="ABC transporter transmembrane region"/>
    <property type="match status" value="1"/>
</dbReference>
<dbReference type="Gene3D" id="1.20.1560.10">
    <property type="entry name" value="ABC transporter type 1, transmembrane domain"/>
    <property type="match status" value="1"/>
</dbReference>
<evidence type="ECO:0000313" key="9">
    <source>
        <dbReference type="Proteomes" id="UP001174315"/>
    </source>
</evidence>
<name>A0ABT8QD65_9GAMM</name>
<protein>
    <submittedName>
        <fullName evidence="8">Cysteine peptidase family C39 domain-containing protein</fullName>
    </submittedName>
</protein>
<dbReference type="PANTHER" id="PTHR24221:SF606">
    <property type="entry name" value="COLICIN V SECRETION-PROCESSING ATP-BINDING PROTEIN"/>
    <property type="match status" value="1"/>
</dbReference>
<proteinExistence type="predicted"/>
<keyword evidence="9" id="KW-1185">Reference proteome</keyword>
<evidence type="ECO:0000256" key="4">
    <source>
        <dbReference type="ARBA" id="ARBA00023136"/>
    </source>
</evidence>
<evidence type="ECO:0000256" key="1">
    <source>
        <dbReference type="ARBA" id="ARBA00004651"/>
    </source>
</evidence>
<organism evidence="8 9">
    <name type="scientific">Stenotrophomonas indicatrix</name>
    <dbReference type="NCBI Taxonomy" id="2045451"/>
    <lineage>
        <taxon>Bacteria</taxon>
        <taxon>Pseudomonadati</taxon>
        <taxon>Pseudomonadota</taxon>
        <taxon>Gammaproteobacteria</taxon>
        <taxon>Lysobacterales</taxon>
        <taxon>Lysobacteraceae</taxon>
        <taxon>Stenotrophomonas</taxon>
    </lineage>
</organism>
<evidence type="ECO:0000313" key="8">
    <source>
        <dbReference type="EMBL" id="MDN8669699.1"/>
    </source>
</evidence>
<reference evidence="8" key="1">
    <citation type="submission" date="2023-07" db="EMBL/GenBank/DDBJ databases">
        <title>Stenotrophomonas isolates from soil.</title>
        <authorList>
            <person name="Sharma V."/>
            <person name="Zur-Pinska J."/>
            <person name="Hay A.G."/>
        </authorList>
    </citation>
    <scope>NUCLEOTIDE SEQUENCE</scope>
    <source>
        <strain evidence="8">C2</strain>
    </source>
</reference>
<dbReference type="Pfam" id="PF00664">
    <property type="entry name" value="ABC_membrane"/>
    <property type="match status" value="1"/>
</dbReference>
<feature type="transmembrane region" description="Helical" evidence="5">
    <location>
        <begin position="278"/>
        <end position="300"/>
    </location>
</feature>
<accession>A0ABT8QD65</accession>
<feature type="transmembrane region" description="Helical" evidence="5">
    <location>
        <begin position="204"/>
        <end position="222"/>
    </location>
</feature>
<dbReference type="Gene3D" id="3.90.70.10">
    <property type="entry name" value="Cysteine proteinases"/>
    <property type="match status" value="1"/>
</dbReference>
<evidence type="ECO:0000256" key="5">
    <source>
        <dbReference type="SAM" id="Phobius"/>
    </source>
</evidence>
<evidence type="ECO:0000256" key="2">
    <source>
        <dbReference type="ARBA" id="ARBA00022692"/>
    </source>
</evidence>
<keyword evidence="3 5" id="KW-1133">Transmembrane helix</keyword>
<comment type="caution">
    <text evidence="8">The sequence shown here is derived from an EMBL/GenBank/DDBJ whole genome shotgun (WGS) entry which is preliminary data.</text>
</comment>
<sequence>MQNRYTKSSMRQLPIIQQSEMAECGLACLAMIAKYYGHDLDLAALPRRHPISSRGASLSQIMSIADRLGLEARAVRAEVEYVRRLRSPSILHWGLNHFVVLKKVQGTEFCIHDPARGEVRISAQEFNRKFTGVLLEISCTNSFSPVSEKSKISINKIIGRIDGIKLAALQLIALALSLELLTLIAPLIMQVVIDHVLGSNDLELLALTGISFAGLVVFQSAISSARGLFLSSLGASFNAHLVKNLSGHLLNLPLTFFERRTMGGVLSRFLSINSIQQSLTVSLLESVLDSLMIVSALLLMAFYSPVSALSVIIAFAFYLVLRLIGFRRLRQMKEHQLASIALQQTLMIEAVGGIQTLKLGNHQQVRHNSISNATFEIANHDAAIGGVLANFSALSKLIFGLQRIALICLCAWMVVHQRMSAGSLVVVISYSELFINRGAALIDSRMYSSLDRSQTTSHSLTWMRKAHQFTTQQQPHKSTMKLFACQWATKL</sequence>
<dbReference type="InterPro" id="IPR011527">
    <property type="entry name" value="ABC1_TM_dom"/>
</dbReference>
<keyword evidence="4 5" id="KW-0472">Membrane</keyword>
<dbReference type="Proteomes" id="UP001174315">
    <property type="component" value="Unassembled WGS sequence"/>
</dbReference>
<comment type="subcellular location">
    <subcellularLocation>
        <location evidence="1">Cell membrane</location>
        <topology evidence="1">Multi-pass membrane protein</topology>
    </subcellularLocation>
</comment>
<keyword evidence="2 5" id="KW-0812">Transmembrane</keyword>
<dbReference type="CDD" id="cd18567">
    <property type="entry name" value="ABC_6TM_CvaB_RaxB_like"/>
    <property type="match status" value="1"/>
</dbReference>
<gene>
    <name evidence="8" type="ORF">Q0S36_10200</name>
</gene>
<dbReference type="PANTHER" id="PTHR24221">
    <property type="entry name" value="ATP-BINDING CASSETTE SUB-FAMILY B"/>
    <property type="match status" value="1"/>
</dbReference>
<dbReference type="InterPro" id="IPR036640">
    <property type="entry name" value="ABC1_TM_sf"/>
</dbReference>
<dbReference type="EMBL" id="JAUKNN010000021">
    <property type="protein sequence ID" value="MDN8669699.1"/>
    <property type="molecule type" value="Genomic_DNA"/>
</dbReference>
<feature type="transmembrane region" description="Helical" evidence="5">
    <location>
        <begin position="166"/>
        <end position="192"/>
    </location>
</feature>
<evidence type="ECO:0000259" key="6">
    <source>
        <dbReference type="PROSITE" id="PS50929"/>
    </source>
</evidence>
<evidence type="ECO:0000256" key="3">
    <source>
        <dbReference type="ARBA" id="ARBA00022989"/>
    </source>
</evidence>
<dbReference type="Pfam" id="PF03412">
    <property type="entry name" value="Peptidase_C39"/>
    <property type="match status" value="1"/>
</dbReference>
<dbReference type="PROSITE" id="PS50929">
    <property type="entry name" value="ABC_TM1F"/>
    <property type="match status" value="1"/>
</dbReference>
<feature type="transmembrane region" description="Helical" evidence="5">
    <location>
        <begin position="306"/>
        <end position="324"/>
    </location>
</feature>
<dbReference type="PROSITE" id="PS50990">
    <property type="entry name" value="PEPTIDASE_C39"/>
    <property type="match status" value="1"/>
</dbReference>